<dbReference type="AlphaFoldDB" id="U7VBN4"/>
<sequence>MANGRMNFDQFEDDEMNYIPREFTKCGTKEDKKKIPKMKKEVKEKIKTKVVNDKKKLYEFINDED</sequence>
<dbReference type="HOGENOM" id="CLU_2841783_0_0_0"/>
<comment type="caution">
    <text evidence="1">The sequence shown here is derived from an EMBL/GenBank/DDBJ whole genome shotgun (WGS) entry which is preliminary data.</text>
</comment>
<reference evidence="1 2" key="1">
    <citation type="submission" date="2013-08" db="EMBL/GenBank/DDBJ databases">
        <authorList>
            <person name="Weinstock G."/>
            <person name="Sodergren E."/>
            <person name="Wylie T."/>
            <person name="Fulton L."/>
            <person name="Fulton R."/>
            <person name="Fronick C."/>
            <person name="O'Laughlin M."/>
            <person name="Godfrey J."/>
            <person name="Miner T."/>
            <person name="Herter B."/>
            <person name="Appelbaum E."/>
            <person name="Cordes M."/>
            <person name="Lek S."/>
            <person name="Wollam A."/>
            <person name="Pepin K.H."/>
            <person name="Palsikar V.B."/>
            <person name="Mitreva M."/>
            <person name="Wilson R.K."/>
        </authorList>
    </citation>
    <scope>NUCLEOTIDE SEQUENCE [LARGE SCALE GENOMIC DNA]</scope>
    <source>
        <strain evidence="1 2">ATCC BAA-474</strain>
    </source>
</reference>
<accession>U7VBN4</accession>
<dbReference type="GeneID" id="96966635"/>
<dbReference type="RefSeq" id="WP_023050703.1">
    <property type="nucleotide sequence ID" value="NZ_CP173065.2"/>
</dbReference>
<organism evidence="1 2">
    <name type="scientific">Cetobacterium somerae ATCC BAA-474</name>
    <dbReference type="NCBI Taxonomy" id="1319815"/>
    <lineage>
        <taxon>Bacteria</taxon>
        <taxon>Fusobacteriati</taxon>
        <taxon>Fusobacteriota</taxon>
        <taxon>Fusobacteriia</taxon>
        <taxon>Fusobacteriales</taxon>
        <taxon>Fusobacteriaceae</taxon>
        <taxon>Cetobacterium</taxon>
    </lineage>
</organism>
<keyword evidence="2" id="KW-1185">Reference proteome</keyword>
<dbReference type="EMBL" id="AXZF01000041">
    <property type="protein sequence ID" value="ERT68921.1"/>
    <property type="molecule type" value="Genomic_DNA"/>
</dbReference>
<protein>
    <submittedName>
        <fullName evidence="1">Uncharacterized protein</fullName>
    </submittedName>
</protein>
<evidence type="ECO:0000313" key="2">
    <source>
        <dbReference type="Proteomes" id="UP000017081"/>
    </source>
</evidence>
<proteinExistence type="predicted"/>
<name>U7VBN4_9FUSO</name>
<gene>
    <name evidence="1" type="ORF">HMPREF0202_01164</name>
</gene>
<dbReference type="Proteomes" id="UP000017081">
    <property type="component" value="Unassembled WGS sequence"/>
</dbReference>
<evidence type="ECO:0000313" key="1">
    <source>
        <dbReference type="EMBL" id="ERT68921.1"/>
    </source>
</evidence>